<feature type="region of interest" description="Disordered" evidence="1">
    <location>
        <begin position="1"/>
        <end position="43"/>
    </location>
</feature>
<keyword evidence="3" id="KW-1185">Reference proteome</keyword>
<evidence type="ECO:0000313" key="2">
    <source>
        <dbReference type="EMBL" id="CAG8511840.1"/>
    </source>
</evidence>
<evidence type="ECO:0000313" key="3">
    <source>
        <dbReference type="Proteomes" id="UP000789572"/>
    </source>
</evidence>
<feature type="non-terminal residue" evidence="2">
    <location>
        <position position="75"/>
    </location>
</feature>
<gene>
    <name evidence="2" type="ORF">POCULU_LOCUS3113</name>
</gene>
<feature type="compositionally biased region" description="Polar residues" evidence="1">
    <location>
        <begin position="28"/>
        <end position="38"/>
    </location>
</feature>
<reference evidence="2" key="1">
    <citation type="submission" date="2021-06" db="EMBL/GenBank/DDBJ databases">
        <authorList>
            <person name="Kallberg Y."/>
            <person name="Tangrot J."/>
            <person name="Rosling A."/>
        </authorList>
    </citation>
    <scope>NUCLEOTIDE SEQUENCE</scope>
    <source>
        <strain evidence="2">IA702</strain>
    </source>
</reference>
<protein>
    <submittedName>
        <fullName evidence="2">10164_t:CDS:1</fullName>
    </submittedName>
</protein>
<organism evidence="2 3">
    <name type="scientific">Paraglomus occultum</name>
    <dbReference type="NCBI Taxonomy" id="144539"/>
    <lineage>
        <taxon>Eukaryota</taxon>
        <taxon>Fungi</taxon>
        <taxon>Fungi incertae sedis</taxon>
        <taxon>Mucoromycota</taxon>
        <taxon>Glomeromycotina</taxon>
        <taxon>Glomeromycetes</taxon>
        <taxon>Paraglomerales</taxon>
        <taxon>Paraglomeraceae</taxon>
        <taxon>Paraglomus</taxon>
    </lineage>
</organism>
<proteinExistence type="predicted"/>
<dbReference type="OrthoDB" id="2130750at2759"/>
<evidence type="ECO:0000256" key="1">
    <source>
        <dbReference type="SAM" id="MobiDB-lite"/>
    </source>
</evidence>
<name>A0A9N8ZYS9_9GLOM</name>
<accession>A0A9N8ZYS9</accession>
<dbReference type="EMBL" id="CAJVPJ010000324">
    <property type="protein sequence ID" value="CAG8511840.1"/>
    <property type="molecule type" value="Genomic_DNA"/>
</dbReference>
<sequence length="75" mass="8125">MSRLPKPPFASGIPSSGLPTPGKRRALSNPQQRSSPFSDLTPEQEALLQEAMEKYNPEVATVTKEVRNTSSPSNS</sequence>
<dbReference type="AlphaFoldDB" id="A0A9N8ZYS9"/>
<dbReference type="Proteomes" id="UP000789572">
    <property type="component" value="Unassembled WGS sequence"/>
</dbReference>
<comment type="caution">
    <text evidence="2">The sequence shown here is derived from an EMBL/GenBank/DDBJ whole genome shotgun (WGS) entry which is preliminary data.</text>
</comment>